<dbReference type="AlphaFoldDB" id="A0A6J4TRT8"/>
<dbReference type="PROSITE" id="PS51257">
    <property type="entry name" value="PROKAR_LIPOPROTEIN"/>
    <property type="match status" value="1"/>
</dbReference>
<organism evidence="1">
    <name type="scientific">uncultured Solirubrobacteraceae bacterium</name>
    <dbReference type="NCBI Taxonomy" id="1162706"/>
    <lineage>
        <taxon>Bacteria</taxon>
        <taxon>Bacillati</taxon>
        <taxon>Actinomycetota</taxon>
        <taxon>Thermoleophilia</taxon>
        <taxon>Solirubrobacterales</taxon>
        <taxon>Solirubrobacteraceae</taxon>
        <taxon>environmental samples</taxon>
    </lineage>
</organism>
<evidence type="ECO:0008006" key="2">
    <source>
        <dbReference type="Google" id="ProtNLM"/>
    </source>
</evidence>
<dbReference type="EMBL" id="CADCVT010000387">
    <property type="protein sequence ID" value="CAA9529100.1"/>
    <property type="molecule type" value="Genomic_DNA"/>
</dbReference>
<sequence length="135" mass="14543">MRRAVVASATAAAMLAGGCGTESSDLFVVERTGSLPDAKLTLVVGDGNTVECDGAEKPFANELLLDARQLAEDLEPLLDKRTRLPEAQGSIVRYRVFNDLGEVRFADSSPGLPSELGQLIRLTRQIARDACGRRR</sequence>
<proteinExistence type="predicted"/>
<gene>
    <name evidence="1" type="ORF">AVDCRST_MAG85-3504</name>
</gene>
<reference evidence="1" key="1">
    <citation type="submission" date="2020-02" db="EMBL/GenBank/DDBJ databases">
        <authorList>
            <person name="Meier V. D."/>
        </authorList>
    </citation>
    <scope>NUCLEOTIDE SEQUENCE</scope>
    <source>
        <strain evidence="1">AVDCRST_MAG85</strain>
    </source>
</reference>
<evidence type="ECO:0000313" key="1">
    <source>
        <dbReference type="EMBL" id="CAA9529100.1"/>
    </source>
</evidence>
<accession>A0A6J4TRT8</accession>
<protein>
    <recommendedName>
        <fullName evidence="2">Lipoprotein</fullName>
    </recommendedName>
</protein>
<name>A0A6J4TRT8_9ACTN</name>